<protein>
    <submittedName>
        <fullName evidence="1">Uncharacterized protein</fullName>
    </submittedName>
</protein>
<comment type="caution">
    <text evidence="1">The sequence shown here is derived from an EMBL/GenBank/DDBJ whole genome shotgun (WGS) entry which is preliminary data.</text>
</comment>
<gene>
    <name evidence="1" type="ORF">TCAL_15225</name>
</gene>
<evidence type="ECO:0000313" key="1">
    <source>
        <dbReference type="EMBL" id="TRY63821.1"/>
    </source>
</evidence>
<proteinExistence type="predicted"/>
<sequence length="280" mass="31194">MNAKPTTQRKTTALSSERRETDIVKLTESANRFLLADKVTGINELKAKLKSELIPKGILYIETANDSITFYELQCHPGAAAIVKFTVVVKSNLQLLLFLKNERMSTNKVSHLLSNGCIWSVSSLQNVLAHMKNVLPEQIEDITNVRNTIIDRMELFKSLAPDSAKAASMSFLQEQVELLLKEKNGRKYSSSLLACALLWMNTSPALYKQILNDGVLALPSVSRLRSLSSGLNMEPKVSTSTLNSAVKNKLVLSEKPWLIFGLVAFDLLNDKPDMETVFEH</sequence>
<feature type="non-terminal residue" evidence="1">
    <location>
        <position position="280"/>
    </location>
</feature>
<dbReference type="OMA" id="METVFEH"/>
<keyword evidence="2" id="KW-1185">Reference proteome</keyword>
<dbReference type="Proteomes" id="UP000318571">
    <property type="component" value="Chromosome 10"/>
</dbReference>
<organism evidence="1 2">
    <name type="scientific">Tigriopus californicus</name>
    <name type="common">Marine copepod</name>
    <dbReference type="NCBI Taxonomy" id="6832"/>
    <lineage>
        <taxon>Eukaryota</taxon>
        <taxon>Metazoa</taxon>
        <taxon>Ecdysozoa</taxon>
        <taxon>Arthropoda</taxon>
        <taxon>Crustacea</taxon>
        <taxon>Multicrustacea</taxon>
        <taxon>Hexanauplia</taxon>
        <taxon>Copepoda</taxon>
        <taxon>Harpacticoida</taxon>
        <taxon>Harpacticidae</taxon>
        <taxon>Tigriopus</taxon>
    </lineage>
</organism>
<dbReference type="EMBL" id="VCGU01000458">
    <property type="protein sequence ID" value="TRY63821.1"/>
    <property type="molecule type" value="Genomic_DNA"/>
</dbReference>
<reference evidence="1 2" key="1">
    <citation type="journal article" date="2018" name="Nat. Ecol. Evol.">
        <title>Genomic signatures of mitonuclear coevolution across populations of Tigriopus californicus.</title>
        <authorList>
            <person name="Barreto F.S."/>
            <person name="Watson E.T."/>
            <person name="Lima T.G."/>
            <person name="Willett C.S."/>
            <person name="Edmands S."/>
            <person name="Li W."/>
            <person name="Burton R.S."/>
        </authorList>
    </citation>
    <scope>NUCLEOTIDE SEQUENCE [LARGE SCALE GENOMIC DNA]</scope>
    <source>
        <strain evidence="1 2">San Diego</strain>
    </source>
</reference>
<dbReference type="AlphaFoldDB" id="A0A553NEG4"/>
<evidence type="ECO:0000313" key="2">
    <source>
        <dbReference type="Proteomes" id="UP000318571"/>
    </source>
</evidence>
<accession>A0A553NEG4</accession>
<name>A0A553NEG4_TIGCA</name>